<dbReference type="PRINTS" id="PR01483">
    <property type="entry name" value="FASYNTHASE"/>
</dbReference>
<reference evidence="3 4" key="1">
    <citation type="submission" date="2015-06" db="EMBL/GenBank/DDBJ databases">
        <title>Genome sequence of the organohalide-respiring Dehalogenimonas alkenigignens type strain (IP3-3T).</title>
        <authorList>
            <person name="Key T.A."/>
            <person name="Richmond D.P."/>
            <person name="Bowman K.S."/>
            <person name="Cho Y.-J."/>
            <person name="Chun J."/>
            <person name="da Costa M.S."/>
            <person name="Rainey F.A."/>
            <person name="Moe W.M."/>
        </authorList>
    </citation>
    <scope>NUCLEOTIDE SEQUENCE [LARGE SCALE GENOMIC DNA]</scope>
    <source>
        <strain evidence="3 4">IP3-3</strain>
    </source>
</reference>
<accession>A0A0W0GFV1</accession>
<name>A0A0W0GFV1_9CHLR</name>
<keyword evidence="4" id="KW-1185">Reference proteome</keyword>
<dbReference type="RefSeq" id="WP_058438009.1">
    <property type="nucleotide sequence ID" value="NZ_KQ758903.1"/>
</dbReference>
<comment type="caution">
    <text evidence="3">The sequence shown here is derived from an EMBL/GenBank/DDBJ whole genome shotgun (WGS) entry which is preliminary data.</text>
</comment>
<protein>
    <submittedName>
        <fullName evidence="3">Acyl dehydratase</fullName>
    </submittedName>
</protein>
<proteinExistence type="predicted"/>
<dbReference type="OrthoDB" id="9801625at2"/>
<dbReference type="STRING" id="1217799.DEALK_02830"/>
<dbReference type="InterPro" id="IPR050830">
    <property type="entry name" value="Fungal_FAS"/>
</dbReference>
<sequence>MADTPYFEDTAVGAELPALEKLPTPRQLVMYAGASGDFNPIHYDREAAAARGLPGIVVHGQLVSSCLIQLVTDWLGPAGSLKKHSVSYKAMTFPGEKLLLRGVVARKSEAGDGLVTLSIWAENPRGEKTVTGTAVVELPRRPV</sequence>
<evidence type="ECO:0000259" key="2">
    <source>
        <dbReference type="Pfam" id="PF01575"/>
    </source>
</evidence>
<dbReference type="GO" id="GO:0004312">
    <property type="term" value="F:fatty acid synthase activity"/>
    <property type="evidence" value="ECO:0007669"/>
    <property type="project" value="InterPro"/>
</dbReference>
<dbReference type="InterPro" id="IPR003965">
    <property type="entry name" value="Fatty_acid_synthase"/>
</dbReference>
<evidence type="ECO:0000256" key="1">
    <source>
        <dbReference type="ARBA" id="ARBA00022679"/>
    </source>
</evidence>
<dbReference type="PANTHER" id="PTHR10982:SF21">
    <property type="entry name" value="FATTY ACID SYNTHASE SUBUNIT BETA"/>
    <property type="match status" value="1"/>
</dbReference>
<dbReference type="PANTHER" id="PTHR10982">
    <property type="entry name" value="MALONYL COA-ACYL CARRIER PROTEIN TRANSACYLASE"/>
    <property type="match status" value="1"/>
</dbReference>
<dbReference type="GO" id="GO:0006633">
    <property type="term" value="P:fatty acid biosynthetic process"/>
    <property type="evidence" value="ECO:0007669"/>
    <property type="project" value="InterPro"/>
</dbReference>
<evidence type="ECO:0000313" key="4">
    <source>
        <dbReference type="Proteomes" id="UP000053947"/>
    </source>
</evidence>
<dbReference type="GO" id="GO:0005835">
    <property type="term" value="C:fatty acid synthase complex"/>
    <property type="evidence" value="ECO:0007669"/>
    <property type="project" value="InterPro"/>
</dbReference>
<dbReference type="InterPro" id="IPR029069">
    <property type="entry name" value="HotDog_dom_sf"/>
</dbReference>
<evidence type="ECO:0000313" key="3">
    <source>
        <dbReference type="EMBL" id="KTB47438.1"/>
    </source>
</evidence>
<dbReference type="InterPro" id="IPR002539">
    <property type="entry name" value="MaoC-like_dom"/>
</dbReference>
<dbReference type="SUPFAM" id="SSF54637">
    <property type="entry name" value="Thioesterase/thiol ester dehydrase-isomerase"/>
    <property type="match status" value="1"/>
</dbReference>
<keyword evidence="1" id="KW-0808">Transferase</keyword>
<feature type="domain" description="MaoC-like" evidence="2">
    <location>
        <begin position="24"/>
        <end position="108"/>
    </location>
</feature>
<gene>
    <name evidence="3" type="ORF">DEALK_02830</name>
</gene>
<dbReference type="EMBL" id="LFDV01000002">
    <property type="protein sequence ID" value="KTB47438.1"/>
    <property type="molecule type" value="Genomic_DNA"/>
</dbReference>
<dbReference type="AlphaFoldDB" id="A0A0W0GFV1"/>
<dbReference type="Proteomes" id="UP000053947">
    <property type="component" value="Unassembled WGS sequence"/>
</dbReference>
<organism evidence="3 4">
    <name type="scientific">Dehalogenimonas alkenigignens</name>
    <dbReference type="NCBI Taxonomy" id="1217799"/>
    <lineage>
        <taxon>Bacteria</taxon>
        <taxon>Bacillati</taxon>
        <taxon>Chloroflexota</taxon>
        <taxon>Dehalococcoidia</taxon>
        <taxon>Dehalococcoidales</taxon>
        <taxon>Dehalococcoidaceae</taxon>
        <taxon>Dehalogenimonas</taxon>
    </lineage>
</organism>
<dbReference type="Pfam" id="PF01575">
    <property type="entry name" value="MaoC_dehydratas"/>
    <property type="match status" value="1"/>
</dbReference>
<dbReference type="Gene3D" id="3.10.129.10">
    <property type="entry name" value="Hotdog Thioesterase"/>
    <property type="match status" value="1"/>
</dbReference>